<accession>A0AAN9NGD9</accession>
<dbReference type="PANTHER" id="PTHR31589:SF223">
    <property type="entry name" value="PROTEIN, PUTATIVE (DUF239)-RELATED"/>
    <property type="match status" value="1"/>
</dbReference>
<dbReference type="PANTHER" id="PTHR31589">
    <property type="entry name" value="PROTEIN, PUTATIVE (DUF239)-RELATED-RELATED"/>
    <property type="match status" value="1"/>
</dbReference>
<dbReference type="InterPro" id="IPR004314">
    <property type="entry name" value="Neprosin"/>
</dbReference>
<feature type="signal peptide" evidence="1">
    <location>
        <begin position="1"/>
        <end position="22"/>
    </location>
</feature>
<dbReference type="EMBL" id="JAYMYR010000003">
    <property type="protein sequence ID" value="KAK7372436.1"/>
    <property type="molecule type" value="Genomic_DNA"/>
</dbReference>
<dbReference type="InterPro" id="IPR025521">
    <property type="entry name" value="Neprosin_propep"/>
</dbReference>
<reference evidence="3 4" key="1">
    <citation type="submission" date="2024-01" db="EMBL/GenBank/DDBJ databases">
        <title>The genomes of 5 underutilized Papilionoideae crops provide insights into root nodulation and disease resistanc.</title>
        <authorList>
            <person name="Jiang F."/>
        </authorList>
    </citation>
    <scope>NUCLEOTIDE SEQUENCE [LARGE SCALE GENOMIC DNA]</scope>
    <source>
        <strain evidence="3">JINMINGXINNONG_FW02</strain>
        <tissue evidence="3">Leaves</tissue>
    </source>
</reference>
<sequence length="264" mass="29678">MINTLIFVLCLVSSGTNPAVYGFENVLKEDLELEQVKLMNKSPIKTINTEYGEVVDCIDINKQPAFDHPLLKNHKLQKKPSFQKPFEKRSVKNLSDRFLFGLHKDRCPKGTVPILRTTKKDLIQEKNLLNSSIFLQDIPGVHDPLTKNWWIGGGGHYMGYFSAKLFSNMGSADKVGFGGRTLTPRGSPSPLMGSGHFPDKNFYHASFYKFISVQNATRDYGPEKYQIENYIDKPKCFGLNYYGNLHKNIGYALQFGGPGGNCGN</sequence>
<dbReference type="PROSITE" id="PS52045">
    <property type="entry name" value="NEPROSIN_PEP_CD"/>
    <property type="match status" value="1"/>
</dbReference>
<dbReference type="Pfam" id="PF14365">
    <property type="entry name" value="Neprosin_AP"/>
    <property type="match status" value="1"/>
</dbReference>
<dbReference type="Pfam" id="PF03080">
    <property type="entry name" value="Neprosin"/>
    <property type="match status" value="1"/>
</dbReference>
<dbReference type="Proteomes" id="UP001374584">
    <property type="component" value="Unassembled WGS sequence"/>
</dbReference>
<comment type="caution">
    <text evidence="3">The sequence shown here is derived from an EMBL/GenBank/DDBJ whole genome shotgun (WGS) entry which is preliminary data.</text>
</comment>
<keyword evidence="4" id="KW-1185">Reference proteome</keyword>
<dbReference type="AlphaFoldDB" id="A0AAN9NGD9"/>
<evidence type="ECO:0000259" key="2">
    <source>
        <dbReference type="PROSITE" id="PS52045"/>
    </source>
</evidence>
<organism evidence="3 4">
    <name type="scientific">Phaseolus coccineus</name>
    <name type="common">Scarlet runner bean</name>
    <name type="synonym">Phaseolus multiflorus</name>
    <dbReference type="NCBI Taxonomy" id="3886"/>
    <lineage>
        <taxon>Eukaryota</taxon>
        <taxon>Viridiplantae</taxon>
        <taxon>Streptophyta</taxon>
        <taxon>Embryophyta</taxon>
        <taxon>Tracheophyta</taxon>
        <taxon>Spermatophyta</taxon>
        <taxon>Magnoliopsida</taxon>
        <taxon>eudicotyledons</taxon>
        <taxon>Gunneridae</taxon>
        <taxon>Pentapetalae</taxon>
        <taxon>rosids</taxon>
        <taxon>fabids</taxon>
        <taxon>Fabales</taxon>
        <taxon>Fabaceae</taxon>
        <taxon>Papilionoideae</taxon>
        <taxon>50 kb inversion clade</taxon>
        <taxon>NPAAA clade</taxon>
        <taxon>indigoferoid/millettioid clade</taxon>
        <taxon>Phaseoleae</taxon>
        <taxon>Phaseolus</taxon>
    </lineage>
</organism>
<evidence type="ECO:0000256" key="1">
    <source>
        <dbReference type="SAM" id="SignalP"/>
    </source>
</evidence>
<proteinExistence type="predicted"/>
<evidence type="ECO:0000313" key="4">
    <source>
        <dbReference type="Proteomes" id="UP001374584"/>
    </source>
</evidence>
<feature type="chain" id="PRO_5042994381" description="Neprosin PEP catalytic domain-containing protein" evidence="1">
    <location>
        <begin position="23"/>
        <end position="264"/>
    </location>
</feature>
<keyword evidence="1" id="KW-0732">Signal</keyword>
<gene>
    <name evidence="3" type="ORF">VNO80_05814</name>
</gene>
<name>A0AAN9NGD9_PHACN</name>
<feature type="domain" description="Neprosin PEP catalytic" evidence="2">
    <location>
        <begin position="1"/>
        <end position="263"/>
    </location>
</feature>
<dbReference type="InterPro" id="IPR053168">
    <property type="entry name" value="Glutamic_endopeptidase"/>
</dbReference>
<protein>
    <recommendedName>
        <fullName evidence="2">Neprosin PEP catalytic domain-containing protein</fullName>
    </recommendedName>
</protein>
<evidence type="ECO:0000313" key="3">
    <source>
        <dbReference type="EMBL" id="KAK7372436.1"/>
    </source>
</evidence>